<protein>
    <submittedName>
        <fullName evidence="1">Uncharacterized protein</fullName>
    </submittedName>
</protein>
<name>A0A839TMP5_9BACL</name>
<organism evidence="1 2">
    <name type="scientific">Paenibacillus rhizosphaerae</name>
    <dbReference type="NCBI Taxonomy" id="297318"/>
    <lineage>
        <taxon>Bacteria</taxon>
        <taxon>Bacillati</taxon>
        <taxon>Bacillota</taxon>
        <taxon>Bacilli</taxon>
        <taxon>Bacillales</taxon>
        <taxon>Paenibacillaceae</taxon>
        <taxon>Paenibacillus</taxon>
    </lineage>
</organism>
<evidence type="ECO:0000313" key="2">
    <source>
        <dbReference type="Proteomes" id="UP000517523"/>
    </source>
</evidence>
<dbReference type="Proteomes" id="UP000517523">
    <property type="component" value="Unassembled WGS sequence"/>
</dbReference>
<reference evidence="1 2" key="1">
    <citation type="submission" date="2020-08" db="EMBL/GenBank/DDBJ databases">
        <title>Genomic Encyclopedia of Type Strains, Phase III (KMG-III): the genomes of soil and plant-associated and newly described type strains.</title>
        <authorList>
            <person name="Whitman W."/>
        </authorList>
    </citation>
    <scope>NUCLEOTIDE SEQUENCE [LARGE SCALE GENOMIC DNA]</scope>
    <source>
        <strain evidence="1 2">CECT 5831</strain>
    </source>
</reference>
<accession>A0A839TMP5</accession>
<dbReference type="AlphaFoldDB" id="A0A839TMP5"/>
<comment type="caution">
    <text evidence="1">The sequence shown here is derived from an EMBL/GenBank/DDBJ whole genome shotgun (WGS) entry which is preliminary data.</text>
</comment>
<proteinExistence type="predicted"/>
<sequence>MYSAGAWRGSSACCLAEHSYHVAGAITALPKIYELALPSYV</sequence>
<dbReference type="EMBL" id="JACHXJ010000001">
    <property type="protein sequence ID" value="MBB3127000.1"/>
    <property type="molecule type" value="Genomic_DNA"/>
</dbReference>
<evidence type="ECO:0000313" key="1">
    <source>
        <dbReference type="EMBL" id="MBB3127000.1"/>
    </source>
</evidence>
<gene>
    <name evidence="1" type="ORF">FHS19_001654</name>
</gene>